<evidence type="ECO:0000256" key="1">
    <source>
        <dbReference type="ARBA" id="ARBA00006484"/>
    </source>
</evidence>
<sequence>MNDLRNKRALVTGAARGIGSGIALALARAGADVMLHFRGDPQDAINLAEQIGAMGRKAPLCQTDLGSEAGVEKLFADVERVFGGLDIAVNNAGWDPGALPAEEITYESYQRLSDINIRGTLFCCLHEVAIMRRSPAGGSIINIGSVHQETTVPGRILYAMSKGAIHSFTGALALEAGPQHIRVNNIAPGYIVVERMSSAPGFDRDLIAAGIPLKRLGEPDDVGNMVVFLASDAASFITGQTYVLDGGVSRKLARTAT</sequence>
<evidence type="ECO:0000313" key="4">
    <source>
        <dbReference type="Proteomes" id="UP001238163"/>
    </source>
</evidence>
<proteinExistence type="inferred from homology"/>
<dbReference type="RefSeq" id="WP_307261258.1">
    <property type="nucleotide sequence ID" value="NZ_JAUSVL010000001.1"/>
</dbReference>
<dbReference type="GO" id="GO:0016491">
    <property type="term" value="F:oxidoreductase activity"/>
    <property type="evidence" value="ECO:0007669"/>
    <property type="project" value="UniProtKB-KW"/>
</dbReference>
<comment type="similarity">
    <text evidence="1">Belongs to the short-chain dehydrogenases/reductases (SDR) family.</text>
</comment>
<protein>
    <submittedName>
        <fullName evidence="3">NAD(P)-dependent dehydrogenase (Short-subunit alcohol dehydrogenase family)</fullName>
    </submittedName>
</protein>
<keyword evidence="4" id="KW-1185">Reference proteome</keyword>
<dbReference type="SUPFAM" id="SSF51735">
    <property type="entry name" value="NAD(P)-binding Rossmann-fold domains"/>
    <property type="match status" value="1"/>
</dbReference>
<dbReference type="EMBL" id="JAUSVL010000001">
    <property type="protein sequence ID" value="MDQ0289806.1"/>
    <property type="molecule type" value="Genomic_DNA"/>
</dbReference>
<dbReference type="PRINTS" id="PR00081">
    <property type="entry name" value="GDHRDH"/>
</dbReference>
<dbReference type="FunFam" id="3.40.50.720:FF:000084">
    <property type="entry name" value="Short-chain dehydrogenase reductase"/>
    <property type="match status" value="1"/>
</dbReference>
<gene>
    <name evidence="3" type="ORF">J3R75_001913</name>
</gene>
<name>A0AAE3VGF5_9BACT</name>
<evidence type="ECO:0000313" key="3">
    <source>
        <dbReference type="EMBL" id="MDQ0289806.1"/>
    </source>
</evidence>
<keyword evidence="2" id="KW-0560">Oxidoreductase</keyword>
<dbReference type="AlphaFoldDB" id="A0AAE3VGF5"/>
<organism evidence="3 4">
    <name type="scientific">Oligosphaera ethanolica</name>
    <dbReference type="NCBI Taxonomy" id="760260"/>
    <lineage>
        <taxon>Bacteria</taxon>
        <taxon>Pseudomonadati</taxon>
        <taxon>Lentisphaerota</taxon>
        <taxon>Oligosphaeria</taxon>
        <taxon>Oligosphaerales</taxon>
        <taxon>Oligosphaeraceae</taxon>
        <taxon>Oligosphaera</taxon>
    </lineage>
</organism>
<dbReference type="Proteomes" id="UP001238163">
    <property type="component" value="Unassembled WGS sequence"/>
</dbReference>
<evidence type="ECO:0000256" key="2">
    <source>
        <dbReference type="ARBA" id="ARBA00023002"/>
    </source>
</evidence>
<dbReference type="Pfam" id="PF13561">
    <property type="entry name" value="adh_short_C2"/>
    <property type="match status" value="1"/>
</dbReference>
<dbReference type="PROSITE" id="PS00061">
    <property type="entry name" value="ADH_SHORT"/>
    <property type="match status" value="1"/>
</dbReference>
<dbReference type="InterPro" id="IPR036291">
    <property type="entry name" value="NAD(P)-bd_dom_sf"/>
</dbReference>
<reference evidence="3" key="1">
    <citation type="submission" date="2023-07" db="EMBL/GenBank/DDBJ databases">
        <title>Genomic Encyclopedia of Type Strains, Phase IV (KMG-IV): sequencing the most valuable type-strain genomes for metagenomic binning, comparative biology and taxonomic classification.</title>
        <authorList>
            <person name="Goeker M."/>
        </authorList>
    </citation>
    <scope>NUCLEOTIDE SEQUENCE</scope>
    <source>
        <strain evidence="3">DSM 24202</strain>
    </source>
</reference>
<dbReference type="Gene3D" id="3.40.50.720">
    <property type="entry name" value="NAD(P)-binding Rossmann-like Domain"/>
    <property type="match status" value="1"/>
</dbReference>
<dbReference type="PANTHER" id="PTHR43639">
    <property type="entry name" value="OXIDOREDUCTASE, SHORT-CHAIN DEHYDROGENASE/REDUCTASE FAMILY (AFU_ORTHOLOGUE AFUA_5G02870)"/>
    <property type="match status" value="1"/>
</dbReference>
<accession>A0AAE3VGF5</accession>
<dbReference type="InterPro" id="IPR002347">
    <property type="entry name" value="SDR_fam"/>
</dbReference>
<comment type="caution">
    <text evidence="3">The sequence shown here is derived from an EMBL/GenBank/DDBJ whole genome shotgun (WGS) entry which is preliminary data.</text>
</comment>
<dbReference type="PANTHER" id="PTHR43639:SF1">
    <property type="entry name" value="SHORT-CHAIN DEHYDROGENASE_REDUCTASE FAMILY PROTEIN"/>
    <property type="match status" value="1"/>
</dbReference>
<dbReference type="InterPro" id="IPR020904">
    <property type="entry name" value="Sc_DH/Rdtase_CS"/>
</dbReference>
<dbReference type="PRINTS" id="PR00080">
    <property type="entry name" value="SDRFAMILY"/>
</dbReference>